<dbReference type="EMBL" id="JANPWB010000008">
    <property type="protein sequence ID" value="KAJ1160883.1"/>
    <property type="molecule type" value="Genomic_DNA"/>
</dbReference>
<dbReference type="Proteomes" id="UP001066276">
    <property type="component" value="Chromosome 4_2"/>
</dbReference>
<feature type="compositionally biased region" description="Basic residues" evidence="1">
    <location>
        <begin position="51"/>
        <end position="71"/>
    </location>
</feature>
<evidence type="ECO:0000313" key="2">
    <source>
        <dbReference type="EMBL" id="KAJ1160883.1"/>
    </source>
</evidence>
<accession>A0AAV7S9Y1</accession>
<feature type="region of interest" description="Disordered" evidence="1">
    <location>
        <begin position="1"/>
        <end position="98"/>
    </location>
</feature>
<protein>
    <submittedName>
        <fullName evidence="2">Uncharacterized protein</fullName>
    </submittedName>
</protein>
<evidence type="ECO:0000313" key="3">
    <source>
        <dbReference type="Proteomes" id="UP001066276"/>
    </source>
</evidence>
<dbReference type="AlphaFoldDB" id="A0AAV7S9Y1"/>
<name>A0AAV7S9Y1_PLEWA</name>
<feature type="compositionally biased region" description="Basic residues" evidence="1">
    <location>
        <begin position="89"/>
        <end position="98"/>
    </location>
</feature>
<evidence type="ECO:0000256" key="1">
    <source>
        <dbReference type="SAM" id="MobiDB-lite"/>
    </source>
</evidence>
<comment type="caution">
    <text evidence="2">The sequence shown here is derived from an EMBL/GenBank/DDBJ whole genome shotgun (WGS) entry which is preliminary data.</text>
</comment>
<proteinExistence type="predicted"/>
<feature type="compositionally biased region" description="Basic and acidic residues" evidence="1">
    <location>
        <begin position="17"/>
        <end position="39"/>
    </location>
</feature>
<reference evidence="2" key="1">
    <citation type="journal article" date="2022" name="bioRxiv">
        <title>Sequencing and chromosome-scale assembly of the giantPleurodeles waltlgenome.</title>
        <authorList>
            <person name="Brown T."/>
            <person name="Elewa A."/>
            <person name="Iarovenko S."/>
            <person name="Subramanian E."/>
            <person name="Araus A.J."/>
            <person name="Petzold A."/>
            <person name="Susuki M."/>
            <person name="Suzuki K.-i.T."/>
            <person name="Hayashi T."/>
            <person name="Toyoda A."/>
            <person name="Oliveira C."/>
            <person name="Osipova E."/>
            <person name="Leigh N.D."/>
            <person name="Simon A."/>
            <person name="Yun M.H."/>
        </authorList>
    </citation>
    <scope>NUCLEOTIDE SEQUENCE</scope>
    <source>
        <strain evidence="2">20211129_DDA</strain>
        <tissue evidence="2">Liver</tissue>
    </source>
</reference>
<keyword evidence="3" id="KW-1185">Reference proteome</keyword>
<gene>
    <name evidence="2" type="ORF">NDU88_001373</name>
</gene>
<sequence>MGRNPVPGGGIRAATKHPCEQDTDPEHAASAVRKADSEKRHQRKGSVTPKKTQKHTHQTGHNRTGQKRNTKREHNCPTEHILPGERTGTRKRRNYREK</sequence>
<organism evidence="2 3">
    <name type="scientific">Pleurodeles waltl</name>
    <name type="common">Iberian ribbed newt</name>
    <dbReference type="NCBI Taxonomy" id="8319"/>
    <lineage>
        <taxon>Eukaryota</taxon>
        <taxon>Metazoa</taxon>
        <taxon>Chordata</taxon>
        <taxon>Craniata</taxon>
        <taxon>Vertebrata</taxon>
        <taxon>Euteleostomi</taxon>
        <taxon>Amphibia</taxon>
        <taxon>Batrachia</taxon>
        <taxon>Caudata</taxon>
        <taxon>Salamandroidea</taxon>
        <taxon>Salamandridae</taxon>
        <taxon>Pleurodelinae</taxon>
        <taxon>Pleurodeles</taxon>
    </lineage>
</organism>